<keyword evidence="3" id="KW-1185">Reference proteome</keyword>
<evidence type="ECO:0000313" key="2">
    <source>
        <dbReference type="EMBL" id="WDZ87763.1"/>
    </source>
</evidence>
<proteinExistence type="predicted"/>
<dbReference type="RefSeq" id="WP_275034773.1">
    <property type="nucleotide sequence ID" value="NZ_CP118615.1"/>
</dbReference>
<dbReference type="InterPro" id="IPR022627">
    <property type="entry name" value="DUF3502"/>
</dbReference>
<accession>A0ABY7ZXY1</accession>
<dbReference type="PROSITE" id="PS51318">
    <property type="entry name" value="TAT"/>
    <property type="match status" value="1"/>
</dbReference>
<dbReference type="InterPro" id="IPR006311">
    <property type="entry name" value="TAT_signal"/>
</dbReference>
<feature type="domain" description="DUF3502" evidence="1">
    <location>
        <begin position="425"/>
        <end position="492"/>
    </location>
</feature>
<dbReference type="InterPro" id="IPR019546">
    <property type="entry name" value="TAT_signal_bac_arc"/>
</dbReference>
<dbReference type="Pfam" id="PF12010">
    <property type="entry name" value="DUF3502"/>
    <property type="match status" value="1"/>
</dbReference>
<dbReference type="Proteomes" id="UP001219605">
    <property type="component" value="Chromosome"/>
</dbReference>
<dbReference type="PROSITE" id="PS51257">
    <property type="entry name" value="PROKAR_LIPOPROTEIN"/>
    <property type="match status" value="1"/>
</dbReference>
<reference evidence="2 3" key="1">
    <citation type="submission" date="2023-02" db="EMBL/GenBank/DDBJ databases">
        <authorList>
            <person name="Mo P."/>
        </authorList>
    </citation>
    <scope>NUCLEOTIDE SEQUENCE [LARGE SCALE GENOMIC DNA]</scope>
    <source>
        <strain evidence="2 3">HUAS 3</strain>
    </source>
</reference>
<dbReference type="NCBIfam" id="TIGR01409">
    <property type="entry name" value="TAT_signal_seq"/>
    <property type="match status" value="1"/>
</dbReference>
<name>A0ABY7ZXY1_9ACTN</name>
<dbReference type="SUPFAM" id="SSF53850">
    <property type="entry name" value="Periplasmic binding protein-like II"/>
    <property type="match status" value="1"/>
</dbReference>
<dbReference type="Gene3D" id="3.40.190.10">
    <property type="entry name" value="Periplasmic binding protein-like II"/>
    <property type="match status" value="3"/>
</dbReference>
<dbReference type="InterPro" id="IPR050490">
    <property type="entry name" value="Bact_solute-bd_prot1"/>
</dbReference>
<protein>
    <submittedName>
        <fullName evidence="2">ABC transporter substrate-binding protein</fullName>
    </submittedName>
</protein>
<organism evidence="2 3">
    <name type="scientific">Micromonospora cathayae</name>
    <dbReference type="NCBI Taxonomy" id="3028804"/>
    <lineage>
        <taxon>Bacteria</taxon>
        <taxon>Bacillati</taxon>
        <taxon>Actinomycetota</taxon>
        <taxon>Actinomycetes</taxon>
        <taxon>Micromonosporales</taxon>
        <taxon>Micromonosporaceae</taxon>
        <taxon>Micromonospora</taxon>
    </lineage>
</organism>
<dbReference type="PANTHER" id="PTHR43649:SF17">
    <property type="entry name" value="ABC TRANSPORTER SOLUTE BINDING PROTEIN-SUGAR TRANSPORT"/>
    <property type="match status" value="1"/>
</dbReference>
<dbReference type="EMBL" id="CP118615">
    <property type="protein sequence ID" value="WDZ87763.1"/>
    <property type="molecule type" value="Genomic_DNA"/>
</dbReference>
<sequence>MAKISRRSFLTATGATAGALLGGSFLSGCSSDDEKSGGAATLTYSFMATRELPDVGLIQQTLNDLLRQKGATYSVRLNPLQDYNKVMGLKVASGDPGDLYFTAPWSNPYATNASSGNLLALDDLLSRHAPKLQASMSADTWNAARVKGKLYGVINQQRFPKMWGYQAKKEVVEQLGLDPSTISSYAELEPYLARVKQAGKLLPWSTSNGGHGALFHPEIHGYDPIATTLGLAVRYDDSALTALSWFDTPEFEEAVRTARRWNERGYTEPTPPTPNDMQVRWNAGRTAFADAQYLPTNPQYTDFPTIGATFVTTPLLNTDGVLATLTGINADAPHAVEAMSFLEALNTDQDIYRTICFGIEGTHYQASATDPQVLEAGPKQAAWNPNTDWVFGNQFNAPYRNQEDATAKRWERERELNATAVPSKAIGFSLATDSIRTEVAAVTAAIQEHANLAMIGQLKADVALSNLRTALDRAGMPRVLAAAQQQLSEFKNS</sequence>
<dbReference type="PANTHER" id="PTHR43649">
    <property type="entry name" value="ARABINOSE-BINDING PROTEIN-RELATED"/>
    <property type="match status" value="1"/>
</dbReference>
<evidence type="ECO:0000259" key="1">
    <source>
        <dbReference type="Pfam" id="PF12010"/>
    </source>
</evidence>
<evidence type="ECO:0000313" key="3">
    <source>
        <dbReference type="Proteomes" id="UP001219605"/>
    </source>
</evidence>
<gene>
    <name evidence="2" type="ORF">PVK37_15825</name>
</gene>